<dbReference type="GO" id="GO:0016787">
    <property type="term" value="F:hydrolase activity"/>
    <property type="evidence" value="ECO:0007669"/>
    <property type="project" value="UniProtKB-KW"/>
</dbReference>
<dbReference type="AlphaFoldDB" id="A0A2A2ABZ5"/>
<dbReference type="EC" id="3.1.-.-" evidence="6"/>
<dbReference type="InterPro" id="IPR002716">
    <property type="entry name" value="PIN_dom"/>
</dbReference>
<keyword evidence="3 6" id="KW-0479">Metal-binding</keyword>
<dbReference type="SUPFAM" id="SSF88723">
    <property type="entry name" value="PIN domain-like"/>
    <property type="match status" value="1"/>
</dbReference>
<dbReference type="RefSeq" id="WP_095549377.1">
    <property type="nucleotide sequence ID" value="NZ_CP156659.1"/>
</dbReference>
<evidence type="ECO:0000259" key="7">
    <source>
        <dbReference type="Pfam" id="PF01850"/>
    </source>
</evidence>
<evidence type="ECO:0000256" key="5">
    <source>
        <dbReference type="ARBA" id="ARBA00022842"/>
    </source>
</evidence>
<feature type="binding site" evidence="6">
    <location>
        <position position="96"/>
    </location>
    <ligand>
        <name>Mg(2+)</name>
        <dbReference type="ChEBI" id="CHEBI:18420"/>
    </ligand>
</feature>
<comment type="function">
    <text evidence="6">Toxic component of a toxin-antitoxin (TA) system. An RNase.</text>
</comment>
<dbReference type="Proteomes" id="UP000217999">
    <property type="component" value="Unassembled WGS sequence"/>
</dbReference>
<evidence type="ECO:0000313" key="9">
    <source>
        <dbReference type="Proteomes" id="UP000217999"/>
    </source>
</evidence>
<comment type="similarity">
    <text evidence="6">Belongs to the PINc/VapC protein family.</text>
</comment>
<keyword evidence="4 6" id="KW-0378">Hydrolase</keyword>
<evidence type="ECO:0000256" key="6">
    <source>
        <dbReference type="HAMAP-Rule" id="MF_00265"/>
    </source>
</evidence>
<sequence>MIVVDSNVLAYLYLPGQFSQQAEALLRQHPQWHAPPLWRSELRNILSGYVRRQQLSLADAIQIQQEAQALMALGEQAVDSAAVLALAQHSGCTAYDCEFVALAQALGCPLMTQDKQVLRAFPGVAYSLGSVKGA</sequence>
<gene>
    <name evidence="6" type="primary">vapC</name>
    <name evidence="8" type="ORF">CK620_05100</name>
</gene>
<dbReference type="InterPro" id="IPR051619">
    <property type="entry name" value="TypeII_TA_RNase_PINc/VapC"/>
</dbReference>
<evidence type="ECO:0000313" key="8">
    <source>
        <dbReference type="EMBL" id="PAT35264.1"/>
    </source>
</evidence>
<dbReference type="EMBL" id="NSJF01000002">
    <property type="protein sequence ID" value="PAT35264.1"/>
    <property type="molecule type" value="Genomic_DNA"/>
</dbReference>
<feature type="domain" description="PIN" evidence="7">
    <location>
        <begin position="2"/>
        <end position="118"/>
    </location>
</feature>
<keyword evidence="6" id="KW-0800">Toxin</keyword>
<dbReference type="GO" id="GO:0090729">
    <property type="term" value="F:toxin activity"/>
    <property type="evidence" value="ECO:0007669"/>
    <property type="project" value="UniProtKB-KW"/>
</dbReference>
<dbReference type="GO" id="GO:0004540">
    <property type="term" value="F:RNA nuclease activity"/>
    <property type="evidence" value="ECO:0007669"/>
    <property type="project" value="InterPro"/>
</dbReference>
<dbReference type="Pfam" id="PF01850">
    <property type="entry name" value="PIN"/>
    <property type="match status" value="1"/>
</dbReference>
<keyword evidence="5 6" id="KW-0460">Magnesium</keyword>
<feature type="binding site" evidence="6">
    <location>
        <position position="5"/>
    </location>
    <ligand>
        <name>Mg(2+)</name>
        <dbReference type="ChEBI" id="CHEBI:18420"/>
    </ligand>
</feature>
<accession>A0A2A2ABZ5</accession>
<keyword evidence="2 6" id="KW-0540">Nuclease</keyword>
<organism evidence="8 9">
    <name type="scientific">Vandammella animalimorsus</name>
    <dbReference type="NCBI Taxonomy" id="2029117"/>
    <lineage>
        <taxon>Bacteria</taxon>
        <taxon>Pseudomonadati</taxon>
        <taxon>Pseudomonadota</taxon>
        <taxon>Betaproteobacteria</taxon>
        <taxon>Burkholderiales</taxon>
        <taxon>Comamonadaceae</taxon>
        <taxon>Vandammella</taxon>
    </lineage>
</organism>
<dbReference type="HAMAP" id="MF_00265">
    <property type="entry name" value="VapC_Nob1"/>
    <property type="match status" value="1"/>
</dbReference>
<dbReference type="GO" id="GO:0000287">
    <property type="term" value="F:magnesium ion binding"/>
    <property type="evidence" value="ECO:0007669"/>
    <property type="project" value="UniProtKB-UniRule"/>
</dbReference>
<dbReference type="InterPro" id="IPR029060">
    <property type="entry name" value="PIN-like_dom_sf"/>
</dbReference>
<comment type="cofactor">
    <cofactor evidence="6">
        <name>Mg(2+)</name>
        <dbReference type="ChEBI" id="CHEBI:18420"/>
    </cofactor>
</comment>
<evidence type="ECO:0000256" key="2">
    <source>
        <dbReference type="ARBA" id="ARBA00022722"/>
    </source>
</evidence>
<comment type="caution">
    <text evidence="8">The sequence shown here is derived from an EMBL/GenBank/DDBJ whole genome shotgun (WGS) entry which is preliminary data.</text>
</comment>
<dbReference type="InterPro" id="IPR044153">
    <property type="entry name" value="PIN_Pae0151-like"/>
</dbReference>
<dbReference type="CDD" id="cd09873">
    <property type="entry name" value="PIN_Pae0151-like"/>
    <property type="match status" value="1"/>
</dbReference>
<proteinExistence type="inferred from homology"/>
<keyword evidence="1 6" id="KW-1277">Toxin-antitoxin system</keyword>
<dbReference type="Gene3D" id="3.40.50.1010">
    <property type="entry name" value="5'-nuclease"/>
    <property type="match status" value="1"/>
</dbReference>
<evidence type="ECO:0000256" key="1">
    <source>
        <dbReference type="ARBA" id="ARBA00022649"/>
    </source>
</evidence>
<name>A0A2A2ABZ5_9BURK</name>
<evidence type="ECO:0000256" key="3">
    <source>
        <dbReference type="ARBA" id="ARBA00022723"/>
    </source>
</evidence>
<evidence type="ECO:0000256" key="4">
    <source>
        <dbReference type="ARBA" id="ARBA00022801"/>
    </source>
</evidence>
<reference evidence="8 9" key="1">
    <citation type="submission" date="2017-08" db="EMBL/GenBank/DDBJ databases">
        <title>WGS of Clinical strains of the CDC Group NO-1 linked to zoonotic infections in humans.</title>
        <authorList>
            <person name="Bernier A.-M."/>
            <person name="Bernard K."/>
        </authorList>
    </citation>
    <scope>NUCLEOTIDE SEQUENCE [LARGE SCALE GENOMIC DNA]</scope>
    <source>
        <strain evidence="8 9">NML03-0146</strain>
    </source>
</reference>
<protein>
    <recommendedName>
        <fullName evidence="6">Ribonuclease VapC</fullName>
        <shortName evidence="6">RNase VapC</shortName>
        <ecNumber evidence="6">3.1.-.-</ecNumber>
    </recommendedName>
    <alternativeName>
        <fullName evidence="6">Toxin VapC</fullName>
    </alternativeName>
</protein>
<dbReference type="PANTHER" id="PTHR35901">
    <property type="entry name" value="RIBONUCLEASE VAPC3"/>
    <property type="match status" value="1"/>
</dbReference>
<dbReference type="InterPro" id="IPR022907">
    <property type="entry name" value="VapC_family"/>
</dbReference>
<dbReference type="PANTHER" id="PTHR35901:SF1">
    <property type="entry name" value="EXONUCLEASE VAPC9"/>
    <property type="match status" value="1"/>
</dbReference>